<dbReference type="OrthoDB" id="4377018at2"/>
<evidence type="ECO:0000259" key="2">
    <source>
        <dbReference type="Pfam" id="PF12773"/>
    </source>
</evidence>
<dbReference type="EMBL" id="FUXM01000011">
    <property type="protein sequence ID" value="SJZ90359.1"/>
    <property type="molecule type" value="Genomic_DNA"/>
</dbReference>
<keyword evidence="1" id="KW-0472">Membrane</keyword>
<dbReference type="RefSeq" id="WP_078665337.1">
    <property type="nucleotide sequence ID" value="NZ_FUXM01000011.1"/>
</dbReference>
<gene>
    <name evidence="3" type="ORF">SAMN02745885_01258</name>
</gene>
<dbReference type="InterPro" id="IPR025874">
    <property type="entry name" value="DZR"/>
</dbReference>
<organism evidence="3 4">
    <name type="scientific">Carboxydocella sporoproducens DSM 16521</name>
    <dbReference type="NCBI Taxonomy" id="1121270"/>
    <lineage>
        <taxon>Bacteria</taxon>
        <taxon>Bacillati</taxon>
        <taxon>Bacillota</taxon>
        <taxon>Clostridia</taxon>
        <taxon>Eubacteriales</taxon>
        <taxon>Clostridiales Family XVI. Incertae Sedis</taxon>
        <taxon>Carboxydocella</taxon>
    </lineage>
</organism>
<proteinExistence type="predicted"/>
<dbReference type="AlphaFoldDB" id="A0A1T4PFV4"/>
<protein>
    <submittedName>
        <fullName evidence="3">Double zinc ribbon</fullName>
    </submittedName>
</protein>
<feature type="transmembrane region" description="Helical" evidence="1">
    <location>
        <begin position="66"/>
        <end position="83"/>
    </location>
</feature>
<dbReference type="Pfam" id="PF12773">
    <property type="entry name" value="DZR"/>
    <property type="match status" value="1"/>
</dbReference>
<reference evidence="4" key="1">
    <citation type="submission" date="2017-02" db="EMBL/GenBank/DDBJ databases">
        <authorList>
            <person name="Varghese N."/>
            <person name="Submissions S."/>
        </authorList>
    </citation>
    <scope>NUCLEOTIDE SEQUENCE [LARGE SCALE GENOMIC DNA]</scope>
    <source>
        <strain evidence="4">DSM 16521</strain>
    </source>
</reference>
<evidence type="ECO:0000256" key="1">
    <source>
        <dbReference type="SAM" id="Phobius"/>
    </source>
</evidence>
<feature type="transmembrane region" description="Helical" evidence="1">
    <location>
        <begin position="12"/>
        <end position="29"/>
    </location>
</feature>
<sequence length="169" mass="18827">MGKPQENNTNWKNVVIVLGGVLLLWLIFSQISSTPGTYREYLPGTAATGVAIGGLLFGLINLTIKILWILVLVGVLAGLYEWGKQYLAEFNTVDFSLLVDKMKGNQLVCPKCGERLTEEFRFCPRCKESLKKDCFQCGKELLAEWEYCPSCGQAIENNKEGGKNNEQVV</sequence>
<feature type="domain" description="DZANK-type" evidence="2">
    <location>
        <begin position="109"/>
        <end position="152"/>
    </location>
</feature>
<evidence type="ECO:0000313" key="4">
    <source>
        <dbReference type="Proteomes" id="UP000189933"/>
    </source>
</evidence>
<keyword evidence="4" id="KW-1185">Reference proteome</keyword>
<accession>A0A1T4PFV4</accession>
<keyword evidence="1" id="KW-0812">Transmembrane</keyword>
<evidence type="ECO:0000313" key="3">
    <source>
        <dbReference type="EMBL" id="SJZ90359.1"/>
    </source>
</evidence>
<name>A0A1T4PFV4_9FIRM</name>
<feature type="transmembrane region" description="Helical" evidence="1">
    <location>
        <begin position="41"/>
        <end position="60"/>
    </location>
</feature>
<dbReference type="Proteomes" id="UP000189933">
    <property type="component" value="Unassembled WGS sequence"/>
</dbReference>
<keyword evidence="1" id="KW-1133">Transmembrane helix</keyword>